<evidence type="ECO:0000256" key="1">
    <source>
        <dbReference type="SAM" id="MobiDB-lite"/>
    </source>
</evidence>
<accession>A0A2J6QS65</accession>
<feature type="region of interest" description="Disordered" evidence="1">
    <location>
        <begin position="512"/>
        <end position="535"/>
    </location>
</feature>
<keyword evidence="3" id="KW-1185">Reference proteome</keyword>
<gene>
    <name evidence="2" type="ORF">L207DRAFT_263496</name>
</gene>
<dbReference type="Proteomes" id="UP000235786">
    <property type="component" value="Unassembled WGS sequence"/>
</dbReference>
<evidence type="ECO:0000313" key="2">
    <source>
        <dbReference type="EMBL" id="PMD29103.1"/>
    </source>
</evidence>
<dbReference type="OrthoDB" id="3503699at2759"/>
<organism evidence="2 3">
    <name type="scientific">Hyaloscypha variabilis (strain UAMH 11265 / GT02V1 / F)</name>
    <name type="common">Meliniomyces variabilis</name>
    <dbReference type="NCBI Taxonomy" id="1149755"/>
    <lineage>
        <taxon>Eukaryota</taxon>
        <taxon>Fungi</taxon>
        <taxon>Dikarya</taxon>
        <taxon>Ascomycota</taxon>
        <taxon>Pezizomycotina</taxon>
        <taxon>Leotiomycetes</taxon>
        <taxon>Helotiales</taxon>
        <taxon>Hyaloscyphaceae</taxon>
        <taxon>Hyaloscypha</taxon>
        <taxon>Hyaloscypha variabilis</taxon>
    </lineage>
</organism>
<reference evidence="2 3" key="1">
    <citation type="submission" date="2016-04" db="EMBL/GenBank/DDBJ databases">
        <title>A degradative enzymes factory behind the ericoid mycorrhizal symbiosis.</title>
        <authorList>
            <consortium name="DOE Joint Genome Institute"/>
            <person name="Martino E."/>
            <person name="Morin E."/>
            <person name="Grelet G."/>
            <person name="Kuo A."/>
            <person name="Kohler A."/>
            <person name="Daghino S."/>
            <person name="Barry K."/>
            <person name="Choi C."/>
            <person name="Cichocki N."/>
            <person name="Clum A."/>
            <person name="Copeland A."/>
            <person name="Hainaut M."/>
            <person name="Haridas S."/>
            <person name="Labutti K."/>
            <person name="Lindquist E."/>
            <person name="Lipzen A."/>
            <person name="Khouja H.-R."/>
            <person name="Murat C."/>
            <person name="Ohm R."/>
            <person name="Olson A."/>
            <person name="Spatafora J."/>
            <person name="Veneault-Fourrey C."/>
            <person name="Henrissat B."/>
            <person name="Grigoriev I."/>
            <person name="Martin F."/>
            <person name="Perotto S."/>
        </authorList>
    </citation>
    <scope>NUCLEOTIDE SEQUENCE [LARGE SCALE GENOMIC DNA]</scope>
    <source>
        <strain evidence="2 3">F</strain>
    </source>
</reference>
<protein>
    <submittedName>
        <fullName evidence="2">Uncharacterized protein</fullName>
    </submittedName>
</protein>
<feature type="compositionally biased region" description="Low complexity" evidence="1">
    <location>
        <begin position="525"/>
        <end position="535"/>
    </location>
</feature>
<dbReference type="EMBL" id="KZ613978">
    <property type="protein sequence ID" value="PMD29103.1"/>
    <property type="molecule type" value="Genomic_DNA"/>
</dbReference>
<evidence type="ECO:0000313" key="3">
    <source>
        <dbReference type="Proteomes" id="UP000235786"/>
    </source>
</evidence>
<sequence length="535" mass="60629">MTSHNIDNVAALEVSGEAVEAEFEKYLRQLISPRDFKGDLERLIYQICREFKEEKKNCGQPPRPGSSTWNIPAPRLRANPRKGFEKDCMRINRTILEQRFDPVLDKLDVAIKHVLTQYPAIKAIVFLGQFGGSSDYLRKRMARSPVASLVKLRHSQTGKLDVVKGAMSDRLNLAEKFIRRSETVKSYGTLLTLTYYPGSEGQRMFPNAVQDGAVPFEQHYDSDMVKVVEWAIPKGTTLDGNLMEIERNAPRFHVWPFNDRDLEFEDIIVVSDEVPPPPWEDGKSYTLWTSAHQENNLVVNGKRLEVHQIPFVWELAMSTKLDAQSNVIGSYETKDLSTFMYPEEKKKGKRRLKMRRLDYELVWNITEMQIKTFVKAIFPNPTGPLTMQLAKERPLGHHDLDYGESRSQALVKDIQVSAMEQEPFNAPAALPRPPIENARNIEQTVHEDERLDDILGPSGRRLVNDLASEYRQPPAEATHVSYHVQTTRPMAPMMNGGRVPEAMLEREPLGIPGSSRLALQGSSGGSDTTTTVSCV</sequence>
<dbReference type="AlphaFoldDB" id="A0A2J6QS65"/>
<proteinExistence type="predicted"/>
<dbReference type="STRING" id="1149755.A0A2J6QS65"/>
<name>A0A2J6QS65_HYAVF</name>
<feature type="region of interest" description="Disordered" evidence="1">
    <location>
        <begin position="55"/>
        <end position="76"/>
    </location>
</feature>